<keyword evidence="3" id="KW-0963">Cytoplasm</keyword>
<dbReference type="GO" id="GO:0008312">
    <property type="term" value="F:7S RNA binding"/>
    <property type="evidence" value="ECO:0007669"/>
    <property type="project" value="InterPro"/>
</dbReference>
<dbReference type="Proteomes" id="UP000186176">
    <property type="component" value="Unassembled WGS sequence"/>
</dbReference>
<dbReference type="VEuPathDB" id="CryptoDB:cubi_02407"/>
<evidence type="ECO:0000256" key="3">
    <source>
        <dbReference type="ARBA" id="ARBA00022490"/>
    </source>
</evidence>
<evidence type="ECO:0000256" key="2">
    <source>
        <dbReference type="ARBA" id="ARBA00010349"/>
    </source>
</evidence>
<evidence type="ECO:0000313" key="7">
    <source>
        <dbReference type="EMBL" id="OII73175.1"/>
    </source>
</evidence>
<evidence type="ECO:0000313" key="8">
    <source>
        <dbReference type="Proteomes" id="UP000186176"/>
    </source>
</evidence>
<gene>
    <name evidence="7" type="ORF">cubi_02407</name>
</gene>
<organism evidence="7 8">
    <name type="scientific">Cryptosporidium ubiquitum</name>
    <dbReference type="NCBI Taxonomy" id="857276"/>
    <lineage>
        <taxon>Eukaryota</taxon>
        <taxon>Sar</taxon>
        <taxon>Alveolata</taxon>
        <taxon>Apicomplexa</taxon>
        <taxon>Conoidasida</taxon>
        <taxon>Coccidia</taxon>
        <taxon>Eucoccidiorida</taxon>
        <taxon>Eimeriorina</taxon>
        <taxon>Cryptosporidiidae</taxon>
        <taxon>Cryptosporidium</taxon>
    </lineage>
</organism>
<evidence type="ECO:0000256" key="1">
    <source>
        <dbReference type="ARBA" id="ARBA00004496"/>
    </source>
</evidence>
<comment type="caution">
    <text evidence="7">The sequence shown here is derived from an EMBL/GenBank/DDBJ whole genome shotgun (WGS) entry which is preliminary data.</text>
</comment>
<dbReference type="GO" id="GO:0006614">
    <property type="term" value="P:SRP-dependent cotranslational protein targeting to membrane"/>
    <property type="evidence" value="ECO:0007669"/>
    <property type="project" value="InterPro"/>
</dbReference>
<comment type="similarity">
    <text evidence="2">Belongs to the SRP14 family.</text>
</comment>
<proteinExistence type="inferred from homology"/>
<keyword evidence="4" id="KW-0694">RNA-binding</keyword>
<dbReference type="Gene3D" id="3.30.720.10">
    <property type="entry name" value="Signal recognition particle alu RNA binding heterodimer, srp9/1"/>
    <property type="match status" value="1"/>
</dbReference>
<sequence length="105" mass="12280">MKELDVSGFINELNSIIRNEKNQKPVRITIKRYYPDIKGCKKKRKAMEEEKIKGGTDDYYYLARVTDGKKRKSKVVIKNEKDSNTLASDLSRSLLKVDNQKKNRK</sequence>
<dbReference type="GeneID" id="39979197"/>
<dbReference type="AlphaFoldDB" id="A0A1J4MGP9"/>
<dbReference type="InterPro" id="IPR009018">
    <property type="entry name" value="Signal_recog_particle_SRP9/14"/>
</dbReference>
<evidence type="ECO:0000256" key="5">
    <source>
        <dbReference type="ARBA" id="ARBA00023135"/>
    </source>
</evidence>
<dbReference type="OrthoDB" id="342192at2759"/>
<dbReference type="EMBL" id="LRBP01000017">
    <property type="protein sequence ID" value="OII73175.1"/>
    <property type="molecule type" value="Genomic_DNA"/>
</dbReference>
<keyword evidence="6" id="KW-0687">Ribonucleoprotein</keyword>
<accession>A0A1J4MGP9</accession>
<protein>
    <submittedName>
        <fullName evidence="7">Uncharacterized protein</fullName>
    </submittedName>
</protein>
<comment type="subcellular location">
    <subcellularLocation>
        <location evidence="1">Cytoplasm</location>
    </subcellularLocation>
</comment>
<dbReference type="GO" id="GO:0030942">
    <property type="term" value="F:endoplasmic reticulum signal peptide binding"/>
    <property type="evidence" value="ECO:0007669"/>
    <property type="project" value="InterPro"/>
</dbReference>
<dbReference type="InterPro" id="IPR003210">
    <property type="entry name" value="Signal_recog_particle_SRP14"/>
</dbReference>
<dbReference type="Pfam" id="PF02290">
    <property type="entry name" value="SRP14"/>
    <property type="match status" value="1"/>
</dbReference>
<reference evidence="7 8" key="1">
    <citation type="submission" date="2016-10" db="EMBL/GenBank/DDBJ databases">
        <title>Reductive evolution of mitochondrial metabolism and differential evolution of invasion-related proteins in Cryptosporidium.</title>
        <authorList>
            <person name="Liu S."/>
            <person name="Roellig D.M."/>
            <person name="Guo Y."/>
            <person name="Li N."/>
            <person name="Frace M.A."/>
            <person name="Tang K."/>
            <person name="Zhang L."/>
            <person name="Feng Y."/>
            <person name="Xiao L."/>
        </authorList>
    </citation>
    <scope>NUCLEOTIDE SEQUENCE [LARGE SCALE GENOMIC DNA]</scope>
    <source>
        <strain evidence="7">39726</strain>
    </source>
</reference>
<evidence type="ECO:0000256" key="4">
    <source>
        <dbReference type="ARBA" id="ARBA00022884"/>
    </source>
</evidence>
<name>A0A1J4MGP9_9CRYT</name>
<evidence type="ECO:0000256" key="6">
    <source>
        <dbReference type="ARBA" id="ARBA00023274"/>
    </source>
</evidence>
<keyword evidence="5" id="KW-0733">Signal recognition particle</keyword>
<dbReference type="SUPFAM" id="SSF54762">
    <property type="entry name" value="Signal recognition particle alu RNA binding heterodimer, SRP9/14"/>
    <property type="match status" value="1"/>
</dbReference>
<keyword evidence="8" id="KW-1185">Reference proteome</keyword>
<dbReference type="RefSeq" id="XP_028874539.1">
    <property type="nucleotide sequence ID" value="XM_029019418.1"/>
</dbReference>
<dbReference type="GO" id="GO:0005786">
    <property type="term" value="C:signal recognition particle, endoplasmic reticulum targeting"/>
    <property type="evidence" value="ECO:0007669"/>
    <property type="project" value="UniProtKB-KW"/>
</dbReference>